<dbReference type="AlphaFoldDB" id="A0A517U6L4"/>
<dbReference type="RefSeq" id="WP_145436083.1">
    <property type="nucleotide sequence ID" value="NZ_CP036339.1"/>
</dbReference>
<dbReference type="InterPro" id="IPR008930">
    <property type="entry name" value="Terpenoid_cyclase/PrenylTrfase"/>
</dbReference>
<evidence type="ECO:0000313" key="2">
    <source>
        <dbReference type="Proteomes" id="UP000317909"/>
    </source>
</evidence>
<dbReference type="OrthoDB" id="260797at2"/>
<name>A0A517U6L4_9BACT</name>
<proteinExistence type="predicted"/>
<accession>A0A517U6L4</accession>
<dbReference type="SUPFAM" id="SSF48239">
    <property type="entry name" value="Terpenoid cyclases/Protein prenyltransferases"/>
    <property type="match status" value="2"/>
</dbReference>
<evidence type="ECO:0000313" key="1">
    <source>
        <dbReference type="EMBL" id="QDT76254.1"/>
    </source>
</evidence>
<sequence length="364" mass="39633">MPCRRLVPSLIVLALCGAEQVLHSTTEHELNAAEMEVGAGLGTFQPVAVTPAGQKSIDKGMKWLLGAMREDGKIGADENYPPDPSCTAMLGLALLAEGNTPYGGPHADELRRVLDAVLNMCNALPRGARRPGRTTLVQHKIGLNADRFLAAVFLSEIIGETGDADNDVRQTLERLVQDISDTQGADGTWGNESWAPVLGTVLGWESLRNSASCGMKVDASAQQVGEALLKQLRLKLQSQEGWMHDFYKNASSIRVLYSMGYRDDPLYKQSLERTIFTAQKDERPFKEAGGEEYLAFFLVSECLLQSPGGEGTSWYPLVSDGLMKVQNPDGSWTGHHCITNRTFCTAAALLTLQTPNYCLSISNL</sequence>
<dbReference type="Gene3D" id="1.50.10.20">
    <property type="match status" value="1"/>
</dbReference>
<protein>
    <recommendedName>
        <fullName evidence="3">Prenyltransferase and squalene oxidase repeat protein</fullName>
    </recommendedName>
</protein>
<dbReference type="KEGG" id="llh:I41_55040"/>
<dbReference type="EMBL" id="CP036339">
    <property type="protein sequence ID" value="QDT76254.1"/>
    <property type="molecule type" value="Genomic_DNA"/>
</dbReference>
<dbReference type="Proteomes" id="UP000317909">
    <property type="component" value="Chromosome"/>
</dbReference>
<organism evidence="1 2">
    <name type="scientific">Lacipirellula limnantheis</name>
    <dbReference type="NCBI Taxonomy" id="2528024"/>
    <lineage>
        <taxon>Bacteria</taxon>
        <taxon>Pseudomonadati</taxon>
        <taxon>Planctomycetota</taxon>
        <taxon>Planctomycetia</taxon>
        <taxon>Pirellulales</taxon>
        <taxon>Lacipirellulaceae</taxon>
        <taxon>Lacipirellula</taxon>
    </lineage>
</organism>
<evidence type="ECO:0008006" key="3">
    <source>
        <dbReference type="Google" id="ProtNLM"/>
    </source>
</evidence>
<gene>
    <name evidence="1" type="ORF">I41_55040</name>
</gene>
<reference evidence="1 2" key="1">
    <citation type="submission" date="2019-02" db="EMBL/GenBank/DDBJ databases">
        <title>Deep-cultivation of Planctomycetes and their phenomic and genomic characterization uncovers novel biology.</title>
        <authorList>
            <person name="Wiegand S."/>
            <person name="Jogler M."/>
            <person name="Boedeker C."/>
            <person name="Pinto D."/>
            <person name="Vollmers J."/>
            <person name="Rivas-Marin E."/>
            <person name="Kohn T."/>
            <person name="Peeters S.H."/>
            <person name="Heuer A."/>
            <person name="Rast P."/>
            <person name="Oberbeckmann S."/>
            <person name="Bunk B."/>
            <person name="Jeske O."/>
            <person name="Meyerdierks A."/>
            <person name="Storesund J.E."/>
            <person name="Kallscheuer N."/>
            <person name="Luecker S."/>
            <person name="Lage O.M."/>
            <person name="Pohl T."/>
            <person name="Merkel B.J."/>
            <person name="Hornburger P."/>
            <person name="Mueller R.-W."/>
            <person name="Bruemmer F."/>
            <person name="Labrenz M."/>
            <person name="Spormann A.M."/>
            <person name="Op den Camp H."/>
            <person name="Overmann J."/>
            <person name="Amann R."/>
            <person name="Jetten M.S.M."/>
            <person name="Mascher T."/>
            <person name="Medema M.H."/>
            <person name="Devos D.P."/>
            <person name="Kaster A.-K."/>
            <person name="Ovreas L."/>
            <person name="Rohde M."/>
            <person name="Galperin M.Y."/>
            <person name="Jogler C."/>
        </authorList>
    </citation>
    <scope>NUCLEOTIDE SEQUENCE [LARGE SCALE GENOMIC DNA]</scope>
    <source>
        <strain evidence="1 2">I41</strain>
    </source>
</reference>
<keyword evidence="2" id="KW-1185">Reference proteome</keyword>